<proteinExistence type="predicted"/>
<keyword evidence="2" id="KW-1185">Reference proteome</keyword>
<comment type="caution">
    <text evidence="1">The sequence shown here is derived from an EMBL/GenBank/DDBJ whole genome shotgun (WGS) entry which is preliminary data.</text>
</comment>
<evidence type="ECO:0000313" key="1">
    <source>
        <dbReference type="EMBL" id="GBM27674.1"/>
    </source>
</evidence>
<dbReference type="Proteomes" id="UP000499080">
    <property type="component" value="Unassembled WGS sequence"/>
</dbReference>
<protein>
    <submittedName>
        <fullName evidence="1">Uncharacterized protein</fullName>
    </submittedName>
</protein>
<name>A0A4Y2EIJ8_ARAVE</name>
<reference evidence="1 2" key="1">
    <citation type="journal article" date="2019" name="Sci. Rep.">
        <title>Orb-weaving spider Araneus ventricosus genome elucidates the spidroin gene catalogue.</title>
        <authorList>
            <person name="Kono N."/>
            <person name="Nakamura H."/>
            <person name="Ohtoshi R."/>
            <person name="Moran D.A.P."/>
            <person name="Shinohara A."/>
            <person name="Yoshida Y."/>
            <person name="Fujiwara M."/>
            <person name="Mori M."/>
            <person name="Tomita M."/>
            <person name="Arakawa K."/>
        </authorList>
    </citation>
    <scope>NUCLEOTIDE SEQUENCE [LARGE SCALE GENOMIC DNA]</scope>
</reference>
<dbReference type="EMBL" id="BGPR01000592">
    <property type="protein sequence ID" value="GBM27674.1"/>
    <property type="molecule type" value="Genomic_DNA"/>
</dbReference>
<sequence length="90" mass="10357">MEATHCYSPGTIQTDLHLCDRWRMIQRMIQHFGIVGQMNVDKVTIPPGTQPDIKVGGGSNKTTRTWLHFQWRLEPDYERSQEVTIGCVLT</sequence>
<dbReference type="AlphaFoldDB" id="A0A4Y2EIJ8"/>
<evidence type="ECO:0000313" key="2">
    <source>
        <dbReference type="Proteomes" id="UP000499080"/>
    </source>
</evidence>
<accession>A0A4Y2EIJ8</accession>
<organism evidence="1 2">
    <name type="scientific">Araneus ventricosus</name>
    <name type="common">Orbweaver spider</name>
    <name type="synonym">Epeira ventricosa</name>
    <dbReference type="NCBI Taxonomy" id="182803"/>
    <lineage>
        <taxon>Eukaryota</taxon>
        <taxon>Metazoa</taxon>
        <taxon>Ecdysozoa</taxon>
        <taxon>Arthropoda</taxon>
        <taxon>Chelicerata</taxon>
        <taxon>Arachnida</taxon>
        <taxon>Araneae</taxon>
        <taxon>Araneomorphae</taxon>
        <taxon>Entelegynae</taxon>
        <taxon>Araneoidea</taxon>
        <taxon>Araneidae</taxon>
        <taxon>Araneus</taxon>
    </lineage>
</organism>
<gene>
    <name evidence="1" type="ORF">AVEN_95338_1</name>
</gene>